<sequence>MPTPTPAIFERPKVRGPFRSLYAPGETRVSFNTTGQSTSTAGLSARSNANATCTPGGSPEPPHMCRPADLLPKLQSRNANWLYIQPLKLT</sequence>
<evidence type="ECO:0000313" key="3">
    <source>
        <dbReference type="Proteomes" id="UP000027222"/>
    </source>
</evidence>
<feature type="region of interest" description="Disordered" evidence="1">
    <location>
        <begin position="29"/>
        <end position="65"/>
    </location>
</feature>
<reference evidence="3" key="1">
    <citation type="journal article" date="2014" name="Proc. Natl. Acad. Sci. U.S.A.">
        <title>Extensive sampling of basidiomycete genomes demonstrates inadequacy of the white-rot/brown-rot paradigm for wood decay fungi.</title>
        <authorList>
            <person name="Riley R."/>
            <person name="Salamov A.A."/>
            <person name="Brown D.W."/>
            <person name="Nagy L.G."/>
            <person name="Floudas D."/>
            <person name="Held B.W."/>
            <person name="Levasseur A."/>
            <person name="Lombard V."/>
            <person name="Morin E."/>
            <person name="Otillar R."/>
            <person name="Lindquist E.A."/>
            <person name="Sun H."/>
            <person name="LaButti K.M."/>
            <person name="Schmutz J."/>
            <person name="Jabbour D."/>
            <person name="Luo H."/>
            <person name="Baker S.E."/>
            <person name="Pisabarro A.G."/>
            <person name="Walton J.D."/>
            <person name="Blanchette R.A."/>
            <person name="Henrissat B."/>
            <person name="Martin F."/>
            <person name="Cullen D."/>
            <person name="Hibbett D.S."/>
            <person name="Grigoriev I.V."/>
        </authorList>
    </citation>
    <scope>NUCLEOTIDE SEQUENCE [LARGE SCALE GENOMIC DNA]</scope>
    <source>
        <strain evidence="3">CBS 339.88</strain>
    </source>
</reference>
<evidence type="ECO:0000256" key="1">
    <source>
        <dbReference type="SAM" id="MobiDB-lite"/>
    </source>
</evidence>
<dbReference type="AlphaFoldDB" id="A0A067SR12"/>
<feature type="compositionally biased region" description="Polar residues" evidence="1">
    <location>
        <begin position="29"/>
        <end position="55"/>
    </location>
</feature>
<gene>
    <name evidence="2" type="ORF">GALMADRAFT_230128</name>
</gene>
<accession>A0A067SR12</accession>
<protein>
    <submittedName>
        <fullName evidence="2">Uncharacterized protein</fullName>
    </submittedName>
</protein>
<dbReference type="Proteomes" id="UP000027222">
    <property type="component" value="Unassembled WGS sequence"/>
</dbReference>
<evidence type="ECO:0000313" key="2">
    <source>
        <dbReference type="EMBL" id="KDR70129.1"/>
    </source>
</evidence>
<name>A0A067SR12_GALM3</name>
<organism evidence="2 3">
    <name type="scientific">Galerina marginata (strain CBS 339.88)</name>
    <dbReference type="NCBI Taxonomy" id="685588"/>
    <lineage>
        <taxon>Eukaryota</taxon>
        <taxon>Fungi</taxon>
        <taxon>Dikarya</taxon>
        <taxon>Basidiomycota</taxon>
        <taxon>Agaricomycotina</taxon>
        <taxon>Agaricomycetes</taxon>
        <taxon>Agaricomycetidae</taxon>
        <taxon>Agaricales</taxon>
        <taxon>Agaricineae</taxon>
        <taxon>Strophariaceae</taxon>
        <taxon>Galerina</taxon>
    </lineage>
</organism>
<dbReference type="EMBL" id="KL142398">
    <property type="protein sequence ID" value="KDR70129.1"/>
    <property type="molecule type" value="Genomic_DNA"/>
</dbReference>
<dbReference type="HOGENOM" id="CLU_2441002_0_0_1"/>
<keyword evidence="3" id="KW-1185">Reference proteome</keyword>
<proteinExistence type="predicted"/>